<evidence type="ECO:0000313" key="3">
    <source>
        <dbReference type="Proteomes" id="UP000008332"/>
    </source>
</evidence>
<dbReference type="HOGENOM" id="CLU_1053255_0_0_4"/>
<dbReference type="RefSeq" id="WP_011463623.1">
    <property type="nucleotide sequence ID" value="NC_007908.1"/>
</dbReference>
<dbReference type="Pfam" id="PF20247">
    <property type="entry name" value="DUF6602"/>
    <property type="match status" value="1"/>
</dbReference>
<dbReference type="InterPro" id="IPR046537">
    <property type="entry name" value="DUF6602"/>
</dbReference>
<evidence type="ECO:0000313" key="2">
    <source>
        <dbReference type="EMBL" id="ABD69055.1"/>
    </source>
</evidence>
<protein>
    <recommendedName>
        <fullName evidence="1">DUF6602 domain-containing protein</fullName>
    </recommendedName>
</protein>
<dbReference type="eggNOG" id="ENOG502Z7SP">
    <property type="taxonomic scope" value="Bacteria"/>
</dbReference>
<feature type="domain" description="DUF6602" evidence="1">
    <location>
        <begin position="29"/>
        <end position="123"/>
    </location>
</feature>
<sequence>MPRGSTRPSVIFTAVLDAAARQLHIASSEAAAFRHTGIRGDERAAALASFLRRHLPSNLGVAKGEAIDFLDRRTGQLDILIYDADMAAPISTQSENVLIPAESLLAVIEVKTTLTQNDLNGCYMASRKVRAIRPFKQSFVAAREEGRPAEDGNFRCMYIVFSYETNLSAEDWLNKEFKRLELAATSVKGKLNLIDVVYVLNRGMIRPAKNAGKTNDKDELNMFLEFYLHLVNFLRREMPRRPAMDWQAYSSKTSRGWLPLAAPE</sequence>
<dbReference type="CDD" id="cd21173">
    <property type="entry name" value="NucC-like"/>
    <property type="match status" value="1"/>
</dbReference>
<dbReference type="EMBL" id="CP000267">
    <property type="protein sequence ID" value="ABD69055.1"/>
    <property type="molecule type" value="Genomic_DNA"/>
</dbReference>
<dbReference type="AlphaFoldDB" id="Q21YU8"/>
<dbReference type="KEGG" id="rfr:Rfer_1321"/>
<evidence type="ECO:0000259" key="1">
    <source>
        <dbReference type="Pfam" id="PF20247"/>
    </source>
</evidence>
<reference evidence="3" key="1">
    <citation type="submission" date="2006-02" db="EMBL/GenBank/DDBJ databases">
        <title>Complete sequence of chromosome of Rhodoferax ferrireducens DSM 15236.</title>
        <authorList>
            <person name="Copeland A."/>
            <person name="Lucas S."/>
            <person name="Lapidus A."/>
            <person name="Barry K."/>
            <person name="Detter J.C."/>
            <person name="Glavina del Rio T."/>
            <person name="Hammon N."/>
            <person name="Israni S."/>
            <person name="Pitluck S."/>
            <person name="Brettin T."/>
            <person name="Bruce D."/>
            <person name="Han C."/>
            <person name="Tapia R."/>
            <person name="Gilna P."/>
            <person name="Kiss H."/>
            <person name="Schmutz J."/>
            <person name="Larimer F."/>
            <person name="Land M."/>
            <person name="Kyrpides N."/>
            <person name="Ivanova N."/>
            <person name="Richardson P."/>
        </authorList>
    </citation>
    <scope>NUCLEOTIDE SEQUENCE [LARGE SCALE GENOMIC DNA]</scope>
    <source>
        <strain evidence="3">ATCC BAA-621 / DSM 15236 / T118</strain>
    </source>
</reference>
<proteinExistence type="predicted"/>
<dbReference type="OrthoDB" id="3765434at2"/>
<dbReference type="Proteomes" id="UP000008332">
    <property type="component" value="Chromosome"/>
</dbReference>
<gene>
    <name evidence="2" type="ordered locus">Rfer_1321</name>
</gene>
<name>Q21YU8_ALBFT</name>
<dbReference type="STRING" id="338969.Rfer_1321"/>
<organism evidence="2 3">
    <name type="scientific">Albidiferax ferrireducens (strain ATCC BAA-621 / DSM 15236 / T118)</name>
    <name type="common">Rhodoferax ferrireducens</name>
    <dbReference type="NCBI Taxonomy" id="338969"/>
    <lineage>
        <taxon>Bacteria</taxon>
        <taxon>Pseudomonadati</taxon>
        <taxon>Pseudomonadota</taxon>
        <taxon>Betaproteobacteria</taxon>
        <taxon>Burkholderiales</taxon>
        <taxon>Comamonadaceae</taxon>
        <taxon>Rhodoferax</taxon>
    </lineage>
</organism>
<keyword evidence="3" id="KW-1185">Reference proteome</keyword>
<accession>Q21YU8</accession>